<dbReference type="KEGG" id="der:6547800"/>
<evidence type="ECO:0000256" key="2">
    <source>
        <dbReference type="SAM" id="SignalP"/>
    </source>
</evidence>
<dbReference type="EMBL" id="CH954179">
    <property type="protein sequence ID" value="EDV56817.1"/>
    <property type="molecule type" value="Genomic_DNA"/>
</dbReference>
<dbReference type="eggNOG" id="ENOG502R6P8">
    <property type="taxonomic scope" value="Eukaryota"/>
</dbReference>
<dbReference type="InterPro" id="IPR010629">
    <property type="entry name" value="Ins_allergen"/>
</dbReference>
<dbReference type="PANTHER" id="PTHR21163">
    <property type="entry name" value="PROTEIN G12"/>
    <property type="match status" value="1"/>
</dbReference>
<gene>
    <name evidence="3" type="primary">Dere\GG20025</name>
    <name evidence="3" type="synonym">dere_GLEANR_4859</name>
    <name evidence="3" type="synonym">GG20025</name>
    <name evidence="3" type="ORF">Dere_GG20025</name>
</gene>
<dbReference type="AlphaFoldDB" id="B3NPF4"/>
<reference evidence="3 4" key="2">
    <citation type="journal article" date="2008" name="Bioinformatics">
        <title>Assembly reconciliation.</title>
        <authorList>
            <person name="Zimin A.V."/>
            <person name="Smith D.R."/>
            <person name="Sutton G."/>
            <person name="Yorke J.A."/>
        </authorList>
    </citation>
    <scope>NUCLEOTIDE SEQUENCE [LARGE SCALE GENOMIC DNA]</scope>
    <source>
        <strain evidence="3 4">TSC#14021-0224.01</strain>
    </source>
</reference>
<feature type="compositionally biased region" description="Polar residues" evidence="1">
    <location>
        <begin position="41"/>
        <end position="51"/>
    </location>
</feature>
<organism evidence="3 4">
    <name type="scientific">Drosophila erecta</name>
    <name type="common">Fruit fly</name>
    <dbReference type="NCBI Taxonomy" id="7220"/>
    <lineage>
        <taxon>Eukaryota</taxon>
        <taxon>Metazoa</taxon>
        <taxon>Ecdysozoa</taxon>
        <taxon>Arthropoda</taxon>
        <taxon>Hexapoda</taxon>
        <taxon>Insecta</taxon>
        <taxon>Pterygota</taxon>
        <taxon>Neoptera</taxon>
        <taxon>Endopterygota</taxon>
        <taxon>Diptera</taxon>
        <taxon>Brachycera</taxon>
        <taxon>Muscomorpha</taxon>
        <taxon>Ephydroidea</taxon>
        <taxon>Drosophilidae</taxon>
        <taxon>Drosophila</taxon>
        <taxon>Sophophora</taxon>
    </lineage>
</organism>
<dbReference type="PANTHER" id="PTHR21163:SF0">
    <property type="entry name" value="GH08205P-RELATED"/>
    <property type="match status" value="1"/>
</dbReference>
<evidence type="ECO:0000313" key="3">
    <source>
        <dbReference type="EMBL" id="EDV56817.1"/>
    </source>
</evidence>
<dbReference type="HOGENOM" id="CLU_098414_0_0_1"/>
<dbReference type="PROSITE" id="PS51257">
    <property type="entry name" value="PROKAR_LIPOPROTEIN"/>
    <property type="match status" value="1"/>
</dbReference>
<dbReference type="PhylomeDB" id="B3NPF4"/>
<dbReference type="Pfam" id="PF06757">
    <property type="entry name" value="Ins_allergen_rp"/>
    <property type="match status" value="1"/>
</dbReference>
<name>B3NPF4_DROER</name>
<proteinExistence type="predicted"/>
<feature type="signal peptide" evidence="2">
    <location>
        <begin position="1"/>
        <end position="22"/>
    </location>
</feature>
<keyword evidence="4" id="KW-1185">Reference proteome</keyword>
<keyword evidence="2" id="KW-0732">Signal</keyword>
<dbReference type="OrthoDB" id="7882129at2759"/>
<evidence type="ECO:0000313" key="4">
    <source>
        <dbReference type="Proteomes" id="UP000008711"/>
    </source>
</evidence>
<protein>
    <submittedName>
        <fullName evidence="3">Uncharacterized protein</fullName>
    </submittedName>
</protein>
<dbReference type="Proteomes" id="UP000008711">
    <property type="component" value="Unassembled WGS sequence"/>
</dbReference>
<evidence type="ECO:0000256" key="1">
    <source>
        <dbReference type="SAM" id="MobiDB-lite"/>
    </source>
</evidence>
<accession>B3NPF4</accession>
<dbReference type="OMA" id="MLTIFQW"/>
<reference evidence="3 4" key="1">
    <citation type="journal article" date="2007" name="Nature">
        <title>Evolution of genes and genomes on the Drosophila phylogeny.</title>
        <authorList>
            <consortium name="Drosophila 12 Genomes Consortium"/>
            <person name="Clark A.G."/>
            <person name="Eisen M.B."/>
            <person name="Smith D.R."/>
            <person name="Bergman C.M."/>
            <person name="Oliver B."/>
            <person name="Markow T.A."/>
            <person name="Kaufman T.C."/>
            <person name="Kellis M."/>
            <person name="Gelbart W."/>
            <person name="Iyer V.N."/>
            <person name="Pollard D.A."/>
            <person name="Sackton T.B."/>
            <person name="Larracuente A.M."/>
            <person name="Singh N.D."/>
            <person name="Abad J.P."/>
            <person name="Abt D.N."/>
            <person name="Adryan B."/>
            <person name="Aguade M."/>
            <person name="Akashi H."/>
            <person name="Anderson W.W."/>
            <person name="Aquadro C.F."/>
            <person name="Ardell D.H."/>
            <person name="Arguello R."/>
            <person name="Artieri C.G."/>
            <person name="Barbash D.A."/>
            <person name="Barker D."/>
            <person name="Barsanti P."/>
            <person name="Batterham P."/>
            <person name="Batzoglou S."/>
            <person name="Begun D."/>
            <person name="Bhutkar A."/>
            <person name="Blanco E."/>
            <person name="Bosak S.A."/>
            <person name="Bradley R.K."/>
            <person name="Brand A.D."/>
            <person name="Brent M.R."/>
            <person name="Brooks A.N."/>
            <person name="Brown R.H."/>
            <person name="Butlin R.K."/>
            <person name="Caggese C."/>
            <person name="Calvi B.R."/>
            <person name="Bernardo de Carvalho A."/>
            <person name="Caspi A."/>
            <person name="Castrezana S."/>
            <person name="Celniker S.E."/>
            <person name="Chang J.L."/>
            <person name="Chapple C."/>
            <person name="Chatterji S."/>
            <person name="Chinwalla A."/>
            <person name="Civetta A."/>
            <person name="Clifton S.W."/>
            <person name="Comeron J.M."/>
            <person name="Costello J.C."/>
            <person name="Coyne J.A."/>
            <person name="Daub J."/>
            <person name="David R.G."/>
            <person name="Delcher A.L."/>
            <person name="Delehaunty K."/>
            <person name="Do C.B."/>
            <person name="Ebling H."/>
            <person name="Edwards K."/>
            <person name="Eickbush T."/>
            <person name="Evans J.D."/>
            <person name="Filipski A."/>
            <person name="Findeiss S."/>
            <person name="Freyhult E."/>
            <person name="Fulton L."/>
            <person name="Fulton R."/>
            <person name="Garcia A.C."/>
            <person name="Gardiner A."/>
            <person name="Garfield D.A."/>
            <person name="Garvin B.E."/>
            <person name="Gibson G."/>
            <person name="Gilbert D."/>
            <person name="Gnerre S."/>
            <person name="Godfrey J."/>
            <person name="Good R."/>
            <person name="Gotea V."/>
            <person name="Gravely B."/>
            <person name="Greenberg A.J."/>
            <person name="Griffiths-Jones S."/>
            <person name="Gross S."/>
            <person name="Guigo R."/>
            <person name="Gustafson E.A."/>
            <person name="Haerty W."/>
            <person name="Hahn M.W."/>
            <person name="Halligan D.L."/>
            <person name="Halpern A.L."/>
            <person name="Halter G.M."/>
            <person name="Han M.V."/>
            <person name="Heger A."/>
            <person name="Hillier L."/>
            <person name="Hinrichs A.S."/>
            <person name="Holmes I."/>
            <person name="Hoskins R.A."/>
            <person name="Hubisz M.J."/>
            <person name="Hultmark D."/>
            <person name="Huntley M.A."/>
            <person name="Jaffe D.B."/>
            <person name="Jagadeeshan S."/>
            <person name="Jeck W.R."/>
            <person name="Johnson J."/>
            <person name="Jones C.D."/>
            <person name="Jordan W.C."/>
            <person name="Karpen G.H."/>
            <person name="Kataoka E."/>
            <person name="Keightley P.D."/>
            <person name="Kheradpour P."/>
            <person name="Kirkness E.F."/>
            <person name="Koerich L.B."/>
            <person name="Kristiansen K."/>
            <person name="Kudrna D."/>
            <person name="Kulathinal R.J."/>
            <person name="Kumar S."/>
            <person name="Kwok R."/>
            <person name="Lander E."/>
            <person name="Langley C.H."/>
            <person name="Lapoint R."/>
            <person name="Lazzaro B.P."/>
            <person name="Lee S.J."/>
            <person name="Levesque L."/>
            <person name="Li R."/>
            <person name="Lin C.F."/>
            <person name="Lin M.F."/>
            <person name="Lindblad-Toh K."/>
            <person name="Llopart A."/>
            <person name="Long M."/>
            <person name="Low L."/>
            <person name="Lozovsky E."/>
            <person name="Lu J."/>
            <person name="Luo M."/>
            <person name="Machado C.A."/>
            <person name="Makalowski W."/>
            <person name="Marzo M."/>
            <person name="Matsuda M."/>
            <person name="Matzkin L."/>
            <person name="McAllister B."/>
            <person name="McBride C.S."/>
            <person name="McKernan B."/>
            <person name="McKernan K."/>
            <person name="Mendez-Lago M."/>
            <person name="Minx P."/>
            <person name="Mollenhauer M.U."/>
            <person name="Montooth K."/>
            <person name="Mount S.M."/>
            <person name="Mu X."/>
            <person name="Myers E."/>
            <person name="Negre B."/>
            <person name="Newfeld S."/>
            <person name="Nielsen R."/>
            <person name="Noor M.A."/>
            <person name="O'Grady P."/>
            <person name="Pachter L."/>
            <person name="Papaceit M."/>
            <person name="Parisi M.J."/>
            <person name="Parisi M."/>
            <person name="Parts L."/>
            <person name="Pedersen J.S."/>
            <person name="Pesole G."/>
            <person name="Phillippy A.M."/>
            <person name="Ponting C.P."/>
            <person name="Pop M."/>
            <person name="Porcelli D."/>
            <person name="Powell J.R."/>
            <person name="Prohaska S."/>
            <person name="Pruitt K."/>
            <person name="Puig M."/>
            <person name="Quesneville H."/>
            <person name="Ram K.R."/>
            <person name="Rand D."/>
            <person name="Rasmussen M.D."/>
            <person name="Reed L.K."/>
            <person name="Reenan R."/>
            <person name="Reily A."/>
            <person name="Remington K.A."/>
            <person name="Rieger T.T."/>
            <person name="Ritchie M.G."/>
            <person name="Robin C."/>
            <person name="Rogers Y.H."/>
            <person name="Rohde C."/>
            <person name="Rozas J."/>
            <person name="Rubenfield M.J."/>
            <person name="Ruiz A."/>
            <person name="Russo S."/>
            <person name="Salzberg S.L."/>
            <person name="Sanchez-Gracia A."/>
            <person name="Saranga D.J."/>
            <person name="Sato H."/>
            <person name="Schaeffer S.W."/>
            <person name="Schatz M.C."/>
            <person name="Schlenke T."/>
            <person name="Schwartz R."/>
            <person name="Segarra C."/>
            <person name="Singh R.S."/>
            <person name="Sirot L."/>
            <person name="Sirota M."/>
            <person name="Sisneros N.B."/>
            <person name="Smith C.D."/>
            <person name="Smith T.F."/>
            <person name="Spieth J."/>
            <person name="Stage D.E."/>
            <person name="Stark A."/>
            <person name="Stephan W."/>
            <person name="Strausberg R.L."/>
            <person name="Strempel S."/>
            <person name="Sturgill D."/>
            <person name="Sutton G."/>
            <person name="Sutton G.G."/>
            <person name="Tao W."/>
            <person name="Teichmann S."/>
            <person name="Tobari Y.N."/>
            <person name="Tomimura Y."/>
            <person name="Tsolas J.M."/>
            <person name="Valente V.L."/>
            <person name="Venter E."/>
            <person name="Venter J.C."/>
            <person name="Vicario S."/>
            <person name="Vieira F.G."/>
            <person name="Vilella A.J."/>
            <person name="Villasante A."/>
            <person name="Walenz B."/>
            <person name="Wang J."/>
            <person name="Wasserman M."/>
            <person name="Watts T."/>
            <person name="Wilson D."/>
            <person name="Wilson R.K."/>
            <person name="Wing R.A."/>
            <person name="Wolfner M.F."/>
            <person name="Wong A."/>
            <person name="Wong G.K."/>
            <person name="Wu C.I."/>
            <person name="Wu G."/>
            <person name="Yamamoto D."/>
            <person name="Yang H.P."/>
            <person name="Yang S.P."/>
            <person name="Yorke J.A."/>
            <person name="Yoshida K."/>
            <person name="Zdobnov E."/>
            <person name="Zhang P."/>
            <person name="Zhang Y."/>
            <person name="Zimin A.V."/>
            <person name="Baldwin J."/>
            <person name="Abdouelleil A."/>
            <person name="Abdulkadir J."/>
            <person name="Abebe A."/>
            <person name="Abera B."/>
            <person name="Abreu J."/>
            <person name="Acer S.C."/>
            <person name="Aftuck L."/>
            <person name="Alexander A."/>
            <person name="An P."/>
            <person name="Anderson E."/>
            <person name="Anderson S."/>
            <person name="Arachi H."/>
            <person name="Azer M."/>
            <person name="Bachantsang P."/>
            <person name="Barry A."/>
            <person name="Bayul T."/>
            <person name="Berlin A."/>
            <person name="Bessette D."/>
            <person name="Bloom T."/>
            <person name="Blye J."/>
            <person name="Boguslavskiy L."/>
            <person name="Bonnet C."/>
            <person name="Boukhgalter B."/>
            <person name="Bourzgui I."/>
            <person name="Brown A."/>
            <person name="Cahill P."/>
            <person name="Channer S."/>
            <person name="Cheshatsang Y."/>
            <person name="Chuda L."/>
            <person name="Citroen M."/>
            <person name="Collymore A."/>
            <person name="Cooke P."/>
            <person name="Costello M."/>
            <person name="D'Aco K."/>
            <person name="Daza R."/>
            <person name="De Haan G."/>
            <person name="DeGray S."/>
            <person name="DeMaso C."/>
            <person name="Dhargay N."/>
            <person name="Dooley K."/>
            <person name="Dooley E."/>
            <person name="Doricent M."/>
            <person name="Dorje P."/>
            <person name="Dorjee K."/>
            <person name="Dupes A."/>
            <person name="Elong R."/>
            <person name="Falk J."/>
            <person name="Farina A."/>
            <person name="Faro S."/>
            <person name="Ferguson D."/>
            <person name="Fisher S."/>
            <person name="Foley C.D."/>
            <person name="Franke A."/>
            <person name="Friedrich D."/>
            <person name="Gadbois L."/>
            <person name="Gearin G."/>
            <person name="Gearin C.R."/>
            <person name="Giannoukos G."/>
            <person name="Goode T."/>
            <person name="Graham J."/>
            <person name="Grandbois E."/>
            <person name="Grewal S."/>
            <person name="Gyaltsen K."/>
            <person name="Hafez N."/>
            <person name="Hagos B."/>
            <person name="Hall J."/>
            <person name="Henson C."/>
            <person name="Hollinger A."/>
            <person name="Honan T."/>
            <person name="Huard M.D."/>
            <person name="Hughes L."/>
            <person name="Hurhula B."/>
            <person name="Husby M.E."/>
            <person name="Kamat A."/>
            <person name="Kanga B."/>
            <person name="Kashin S."/>
            <person name="Khazanovich D."/>
            <person name="Kisner P."/>
            <person name="Lance K."/>
            <person name="Lara M."/>
            <person name="Lee W."/>
            <person name="Lennon N."/>
            <person name="Letendre F."/>
            <person name="LeVine R."/>
            <person name="Lipovsky A."/>
            <person name="Liu X."/>
            <person name="Liu J."/>
            <person name="Liu S."/>
            <person name="Lokyitsang T."/>
            <person name="Lokyitsang Y."/>
            <person name="Lubonja R."/>
            <person name="Lui A."/>
            <person name="MacDonald P."/>
            <person name="Magnisalis V."/>
            <person name="Maru K."/>
            <person name="Matthews C."/>
            <person name="McCusker W."/>
            <person name="McDonough S."/>
            <person name="Mehta T."/>
            <person name="Meldrim J."/>
            <person name="Meneus L."/>
            <person name="Mihai O."/>
            <person name="Mihalev A."/>
            <person name="Mihova T."/>
            <person name="Mittelman R."/>
            <person name="Mlenga V."/>
            <person name="Montmayeur A."/>
            <person name="Mulrain L."/>
            <person name="Navidi A."/>
            <person name="Naylor J."/>
            <person name="Negash T."/>
            <person name="Nguyen T."/>
            <person name="Nguyen N."/>
            <person name="Nicol R."/>
            <person name="Norbu C."/>
            <person name="Norbu N."/>
            <person name="Novod N."/>
            <person name="O'Neill B."/>
            <person name="Osman S."/>
            <person name="Markiewicz E."/>
            <person name="Oyono O.L."/>
            <person name="Patti C."/>
            <person name="Phunkhang P."/>
            <person name="Pierre F."/>
            <person name="Priest M."/>
            <person name="Raghuraman S."/>
            <person name="Rege F."/>
            <person name="Reyes R."/>
            <person name="Rise C."/>
            <person name="Rogov P."/>
            <person name="Ross K."/>
            <person name="Ryan E."/>
            <person name="Settipalli S."/>
            <person name="Shea T."/>
            <person name="Sherpa N."/>
            <person name="Shi L."/>
            <person name="Shih D."/>
            <person name="Sparrow T."/>
            <person name="Spaulding J."/>
            <person name="Stalker J."/>
            <person name="Stange-Thomann N."/>
            <person name="Stavropoulos S."/>
            <person name="Stone C."/>
            <person name="Strader C."/>
            <person name="Tesfaye S."/>
            <person name="Thomson T."/>
            <person name="Thoulutsang Y."/>
            <person name="Thoulutsang D."/>
            <person name="Topham K."/>
            <person name="Topping I."/>
            <person name="Tsamla T."/>
            <person name="Vassiliev H."/>
            <person name="Vo A."/>
            <person name="Wangchuk T."/>
            <person name="Wangdi T."/>
            <person name="Weiand M."/>
            <person name="Wilkinson J."/>
            <person name="Wilson A."/>
            <person name="Yadav S."/>
            <person name="Young G."/>
            <person name="Yu Q."/>
            <person name="Zembek L."/>
            <person name="Zhong D."/>
            <person name="Zimmer A."/>
            <person name="Zwirko Z."/>
            <person name="Jaffe D.B."/>
            <person name="Alvarez P."/>
            <person name="Brockman W."/>
            <person name="Butler J."/>
            <person name="Chin C."/>
            <person name="Gnerre S."/>
            <person name="Grabherr M."/>
            <person name="Kleber M."/>
            <person name="Mauceli E."/>
            <person name="MacCallum I."/>
        </authorList>
    </citation>
    <scope>NUCLEOTIDE SEQUENCE [LARGE SCALE GENOMIC DNA]</scope>
    <source>
        <strain evidence="3 4">TSC#14021-0224.01</strain>
    </source>
</reference>
<sequence length="240" mass="27642">MDAKTFILLTVAVAIFACHTIAQSHYAEESEESEEWCPPDGNNSENSNPNKTGHDSALCADFQHIRDMINQEALLNLIEVHYNCDRKFRCAMRYYNTSRFERTTQQLTNTDAYQTILRELQSEGVDVADIETVADIFHCIILPVRQPNRNCDCKAVRHHTFVGDLLAIMPKQEVHNYVAQSQANHTNFGNFTRTVVSKEFQATLKANINKRDVVKPLRTLRRNGWNIPELLRAMLTIFQW</sequence>
<feature type="chain" id="PRO_5002795356" evidence="2">
    <location>
        <begin position="23"/>
        <end position="240"/>
    </location>
</feature>
<feature type="region of interest" description="Disordered" evidence="1">
    <location>
        <begin position="31"/>
        <end position="52"/>
    </location>
</feature>